<name>A0A220YL46_9CAUD</name>
<evidence type="ECO:0000313" key="2">
    <source>
        <dbReference type="EMBL" id="ASL24389.1"/>
    </source>
</evidence>
<evidence type="ECO:0000313" key="3">
    <source>
        <dbReference type="Proteomes" id="UP000222639"/>
    </source>
</evidence>
<sequence length="62" mass="7141">MKSRSSRNFRQQGSVKAMKKAYRTEQRQDKTLTPQRSDAMIAGHEFIEAFLSRGKQVVVRAV</sequence>
<reference evidence="3" key="1">
    <citation type="submission" date="2017-06" db="EMBL/GenBank/DDBJ databases">
        <title>Complete genome sequence of Alteromonas virus vB_AspP-H4/4.</title>
        <authorList>
            <person name="Kallies R."/>
        </authorList>
    </citation>
    <scope>NUCLEOTIDE SEQUENCE [LARGE SCALE GENOMIC DNA]</scope>
</reference>
<gene>
    <name evidence="2" type="ORF">vBAspPH44_6</name>
</gene>
<accession>A0A220YL46</accession>
<organism evidence="2 3">
    <name type="scientific">Alteromonas phage vB_AspP-H4/4</name>
    <dbReference type="NCBI Taxonomy" id="2928692"/>
    <lineage>
        <taxon>Viruses</taxon>
        <taxon>Duplodnaviria</taxon>
        <taxon>Heunggongvirae</taxon>
        <taxon>Uroviricota</taxon>
        <taxon>Caudoviricetes</taxon>
        <taxon>Autographivirales</taxon>
        <taxon>Foturvirus</taxon>
        <taxon>Foturvirus H44</taxon>
    </lineage>
</organism>
<keyword evidence="3" id="KW-1185">Reference proteome</keyword>
<feature type="region of interest" description="Disordered" evidence="1">
    <location>
        <begin position="1"/>
        <end position="37"/>
    </location>
</feature>
<dbReference type="Proteomes" id="UP000222639">
    <property type="component" value="Segment"/>
</dbReference>
<evidence type="ECO:0000256" key="1">
    <source>
        <dbReference type="SAM" id="MobiDB-lite"/>
    </source>
</evidence>
<proteinExistence type="predicted"/>
<dbReference type="EMBL" id="MF278336">
    <property type="protein sequence ID" value="ASL24389.1"/>
    <property type="molecule type" value="Genomic_DNA"/>
</dbReference>
<protein>
    <submittedName>
        <fullName evidence="2">Uncharacterized protein</fullName>
    </submittedName>
</protein>